<dbReference type="SUPFAM" id="SSF54675">
    <property type="entry name" value="Nicotinate/Quinolinate PRTase N-terminal domain-like"/>
    <property type="match status" value="1"/>
</dbReference>
<dbReference type="Gene3D" id="3.20.140.10">
    <property type="entry name" value="nicotinate phosphoribosyltransferase"/>
    <property type="match status" value="2"/>
</dbReference>
<dbReference type="GO" id="GO:0005829">
    <property type="term" value="C:cytosol"/>
    <property type="evidence" value="ECO:0007669"/>
    <property type="project" value="TreeGrafter"/>
</dbReference>
<dbReference type="Pfam" id="PF17767">
    <property type="entry name" value="NAPRTase_N"/>
    <property type="match status" value="1"/>
</dbReference>
<keyword evidence="10 16" id="KW-0808">Transferase</keyword>
<keyword evidence="6" id="KW-0597">Phosphoprotein</keyword>
<evidence type="ECO:0000256" key="7">
    <source>
        <dbReference type="ARBA" id="ARBA00022598"/>
    </source>
</evidence>
<dbReference type="InterPro" id="IPR036068">
    <property type="entry name" value="Nicotinate_pribotase-like_C"/>
</dbReference>
<evidence type="ECO:0000256" key="3">
    <source>
        <dbReference type="ARBA" id="ARBA00004952"/>
    </source>
</evidence>
<name>A0AAN7KRY4_9MYRT</name>
<evidence type="ECO:0000256" key="9">
    <source>
        <dbReference type="ARBA" id="ARBA00022676"/>
    </source>
</evidence>
<proteinExistence type="inferred from homology"/>
<dbReference type="InterPro" id="IPR041619">
    <property type="entry name" value="NAPRTase_C"/>
</dbReference>
<evidence type="ECO:0000256" key="16">
    <source>
        <dbReference type="RuleBase" id="RU365100"/>
    </source>
</evidence>
<comment type="similarity">
    <text evidence="4 16">Belongs to the NAPRTase family.</text>
</comment>
<feature type="domain" description="Nicotinate phosphoribosyltransferase C-terminal" evidence="19">
    <location>
        <begin position="440"/>
        <end position="551"/>
    </location>
</feature>
<evidence type="ECO:0000259" key="19">
    <source>
        <dbReference type="Pfam" id="PF17956"/>
    </source>
</evidence>
<evidence type="ECO:0000313" key="20">
    <source>
        <dbReference type="EMBL" id="KAK4768625.1"/>
    </source>
</evidence>
<evidence type="ECO:0000256" key="4">
    <source>
        <dbReference type="ARBA" id="ARBA00010897"/>
    </source>
</evidence>
<feature type="domain" description="Nicotinate/nicotinamide phosphoribosyltransferase" evidence="17">
    <location>
        <begin position="332"/>
        <end position="434"/>
    </location>
</feature>
<dbReference type="NCBIfam" id="TIGR01513">
    <property type="entry name" value="NAPRTase_put"/>
    <property type="match status" value="1"/>
</dbReference>
<evidence type="ECO:0000256" key="1">
    <source>
        <dbReference type="ARBA" id="ARBA00001936"/>
    </source>
</evidence>
<reference evidence="20 21" key="1">
    <citation type="journal article" date="2023" name="Hortic Res">
        <title>Pangenome of water caltrop reveals structural variations and asymmetric subgenome divergence after allopolyploidization.</title>
        <authorList>
            <person name="Zhang X."/>
            <person name="Chen Y."/>
            <person name="Wang L."/>
            <person name="Yuan Y."/>
            <person name="Fang M."/>
            <person name="Shi L."/>
            <person name="Lu R."/>
            <person name="Comes H.P."/>
            <person name="Ma Y."/>
            <person name="Chen Y."/>
            <person name="Huang G."/>
            <person name="Zhou Y."/>
            <person name="Zheng Z."/>
            <person name="Qiu Y."/>
        </authorList>
    </citation>
    <scope>NUCLEOTIDE SEQUENCE [LARGE SCALE GENOMIC DNA]</scope>
    <source>
        <tissue evidence="20">Roots</tissue>
    </source>
</reference>
<dbReference type="InterPro" id="IPR007229">
    <property type="entry name" value="Nic_PRibTrfase-Fam"/>
</dbReference>
<keyword evidence="9" id="KW-0328">Glycosyltransferase</keyword>
<accession>A0AAN7KRY4</accession>
<comment type="cofactor">
    <cofactor evidence="2">
        <name>Mg(2+)</name>
        <dbReference type="ChEBI" id="CHEBI:18420"/>
    </cofactor>
</comment>
<dbReference type="EC" id="6.3.4.21" evidence="5 16"/>
<dbReference type="PANTHER" id="PTHR11098">
    <property type="entry name" value="NICOTINATE PHOSPHORIBOSYLTRANSFERASE"/>
    <property type="match status" value="1"/>
</dbReference>
<keyword evidence="12" id="KW-0460">Magnesium</keyword>
<evidence type="ECO:0000256" key="6">
    <source>
        <dbReference type="ARBA" id="ARBA00022553"/>
    </source>
</evidence>
<keyword evidence="7 16" id="KW-0436">Ligase</keyword>
<dbReference type="InterPro" id="IPR040727">
    <property type="entry name" value="NAPRTase_N"/>
</dbReference>
<comment type="pathway">
    <text evidence="3 16">Cofactor biosynthesis; NAD(+) biosynthesis; nicotinate D-ribonucleotide from nicotinate: step 1/1.</text>
</comment>
<evidence type="ECO:0000256" key="15">
    <source>
        <dbReference type="ARBA" id="ARBA00048668"/>
    </source>
</evidence>
<sequence>MEGQSKPNLLSNGPNGMWPAPVVPCPTNPMVTPLLTDLYQFTMSYAYWKAGKHQERAVFDLYFRRNPFGGEYTVFAGLEECIRFIANFKISEDEISFLKETLPASCEDGFFEYLRGIDCSDVQVYAISEGYVVFPKVPLLRVEGPVAVVQLLETPFVNLVNYASLVTTNAARHRFVAGKSKLLLEFGLRRAQGPDGGIGASRYCYMGGFDATSNVAAGKLFGIPLRGTHSHAFVSSFMSSDEIVDKSLCSLDGSTTCEDFVALAQSWLNKIQRSKSLSNVFGETNQSELAAFTSYALAFPNNFLALVDTYEVMRSGIPNFCAVALALHELGYKATGIRLDSGDLAYLSCEARKFFCNVEKEFGVAGFGKMTITASNDLNEETLDALNKQGHEVDAFGIGTYLVTCYAQAALGCVFKLVEINNQPRIKLSEDVSKVSIPCKKRSYRLYGKEGYPLVDIMTGENEPSPKVGERLLCRHPFNESKRAYVVPQQVEELLKCYWPGNSGKQREELPSLKEIRNRCIRQLEQMRPDHMRKLNPTPYKVSVSGKLYEFIHFLWLNEAPVGELQ</sequence>
<evidence type="ECO:0000256" key="2">
    <source>
        <dbReference type="ARBA" id="ARBA00001946"/>
    </source>
</evidence>
<dbReference type="FunFam" id="3.20.140.10:FF:000002">
    <property type="entry name" value="Nicotinate phosphoribosyltransferase"/>
    <property type="match status" value="1"/>
</dbReference>
<keyword evidence="11" id="KW-0479">Metal-binding</keyword>
<dbReference type="GO" id="GO:0034355">
    <property type="term" value="P:NAD+ biosynthetic process via the salvage pathway"/>
    <property type="evidence" value="ECO:0007669"/>
    <property type="project" value="TreeGrafter"/>
</dbReference>
<dbReference type="Pfam" id="PF17956">
    <property type="entry name" value="NAPRTase_C"/>
    <property type="match status" value="1"/>
</dbReference>
<evidence type="ECO:0000313" key="21">
    <source>
        <dbReference type="Proteomes" id="UP001345219"/>
    </source>
</evidence>
<evidence type="ECO:0000256" key="13">
    <source>
        <dbReference type="ARBA" id="ARBA00023211"/>
    </source>
</evidence>
<dbReference type="GO" id="GO:0004516">
    <property type="term" value="F:nicotinate phosphoribosyltransferase activity"/>
    <property type="evidence" value="ECO:0007669"/>
    <property type="project" value="UniProtKB-UniRule"/>
</dbReference>
<comment type="caution">
    <text evidence="20">The sequence shown here is derived from an EMBL/GenBank/DDBJ whole genome shotgun (WGS) entry which is preliminary data.</text>
</comment>
<dbReference type="PANTHER" id="PTHR11098:SF1">
    <property type="entry name" value="NICOTINATE PHOSPHORIBOSYLTRANSFERASE"/>
    <property type="match status" value="1"/>
</dbReference>
<dbReference type="SUPFAM" id="SSF51690">
    <property type="entry name" value="Nicotinate/Quinolinate PRTase C-terminal domain-like"/>
    <property type="match status" value="1"/>
</dbReference>
<organism evidence="20 21">
    <name type="scientific">Trapa incisa</name>
    <dbReference type="NCBI Taxonomy" id="236973"/>
    <lineage>
        <taxon>Eukaryota</taxon>
        <taxon>Viridiplantae</taxon>
        <taxon>Streptophyta</taxon>
        <taxon>Embryophyta</taxon>
        <taxon>Tracheophyta</taxon>
        <taxon>Spermatophyta</taxon>
        <taxon>Magnoliopsida</taxon>
        <taxon>eudicotyledons</taxon>
        <taxon>Gunneridae</taxon>
        <taxon>Pentapetalae</taxon>
        <taxon>rosids</taxon>
        <taxon>malvids</taxon>
        <taxon>Myrtales</taxon>
        <taxon>Lythraceae</taxon>
        <taxon>Trapa</taxon>
    </lineage>
</organism>
<keyword evidence="8 16" id="KW-0662">Pyridine nucleotide biosynthesis</keyword>
<dbReference type="Pfam" id="PF04095">
    <property type="entry name" value="NAPRTase"/>
    <property type="match status" value="1"/>
</dbReference>
<dbReference type="InterPro" id="IPR006405">
    <property type="entry name" value="Nic_PRibTrfase_pncB"/>
</dbReference>
<dbReference type="InterPro" id="IPR041525">
    <property type="entry name" value="N/Namide_PRibTrfase"/>
</dbReference>
<evidence type="ECO:0000256" key="5">
    <source>
        <dbReference type="ARBA" id="ARBA00013236"/>
    </source>
</evidence>
<dbReference type="CDD" id="cd01570">
    <property type="entry name" value="NAPRTase_A"/>
    <property type="match status" value="1"/>
</dbReference>
<gene>
    <name evidence="20" type="ORF">SAY87_003766</name>
</gene>
<keyword evidence="21" id="KW-1185">Reference proteome</keyword>
<evidence type="ECO:0000256" key="11">
    <source>
        <dbReference type="ARBA" id="ARBA00022723"/>
    </source>
</evidence>
<comment type="cofactor">
    <cofactor evidence="1">
        <name>Mn(2+)</name>
        <dbReference type="ChEBI" id="CHEBI:29035"/>
    </cofactor>
</comment>
<dbReference type="Proteomes" id="UP001345219">
    <property type="component" value="Chromosome 3"/>
</dbReference>
<evidence type="ECO:0000256" key="14">
    <source>
        <dbReference type="ARBA" id="ARBA00023426"/>
    </source>
</evidence>
<evidence type="ECO:0000256" key="8">
    <source>
        <dbReference type="ARBA" id="ARBA00022642"/>
    </source>
</evidence>
<dbReference type="FunFam" id="3.20.140.10:FF:000006">
    <property type="entry name" value="Nicotinate phosphoribosyltransferase"/>
    <property type="match status" value="1"/>
</dbReference>
<comment type="catalytic activity">
    <reaction evidence="15 16">
        <text>5-phospho-alpha-D-ribose 1-diphosphate + nicotinate + ATP + H2O = nicotinate beta-D-ribonucleotide + ADP + phosphate + diphosphate</text>
        <dbReference type="Rhea" id="RHEA:36163"/>
        <dbReference type="ChEBI" id="CHEBI:15377"/>
        <dbReference type="ChEBI" id="CHEBI:30616"/>
        <dbReference type="ChEBI" id="CHEBI:32544"/>
        <dbReference type="ChEBI" id="CHEBI:33019"/>
        <dbReference type="ChEBI" id="CHEBI:43474"/>
        <dbReference type="ChEBI" id="CHEBI:57502"/>
        <dbReference type="ChEBI" id="CHEBI:58017"/>
        <dbReference type="ChEBI" id="CHEBI:456216"/>
        <dbReference type="EC" id="6.3.4.21"/>
    </reaction>
</comment>
<dbReference type="GO" id="GO:0046872">
    <property type="term" value="F:metal ion binding"/>
    <property type="evidence" value="ECO:0007669"/>
    <property type="project" value="UniProtKB-KW"/>
</dbReference>
<evidence type="ECO:0000256" key="10">
    <source>
        <dbReference type="ARBA" id="ARBA00022679"/>
    </source>
</evidence>
<dbReference type="GO" id="GO:0016757">
    <property type="term" value="F:glycosyltransferase activity"/>
    <property type="evidence" value="ECO:0007669"/>
    <property type="project" value="UniProtKB-KW"/>
</dbReference>
<feature type="domain" description="Nicotinate phosphoribosyltransferase N-terminal" evidence="18">
    <location>
        <begin position="34"/>
        <end position="161"/>
    </location>
</feature>
<dbReference type="EMBL" id="JAXIOK010000006">
    <property type="protein sequence ID" value="KAK4768625.1"/>
    <property type="molecule type" value="Genomic_DNA"/>
</dbReference>
<evidence type="ECO:0000256" key="12">
    <source>
        <dbReference type="ARBA" id="ARBA00022842"/>
    </source>
</evidence>
<dbReference type="Gene3D" id="3.20.20.70">
    <property type="entry name" value="Aldolase class I"/>
    <property type="match status" value="1"/>
</dbReference>
<comment type="PTM">
    <text evidence="16">Transiently phosphorylated on a His residue during the reaction cycle. Phosphorylation strongly increases the affinity for substrates and increases the rate of nicotinate D-ribonucleotide production. Dephosphorylation regenerates the low-affinity form of the enzyme, leading to product release.</text>
</comment>
<dbReference type="InterPro" id="IPR013785">
    <property type="entry name" value="Aldolase_TIM"/>
</dbReference>
<dbReference type="AlphaFoldDB" id="A0AAN7KRY4"/>
<keyword evidence="13" id="KW-0464">Manganese</keyword>
<dbReference type="FunFam" id="3.20.20.70:FF:000227">
    <property type="entry name" value="Nicotinate phosphoribosyltransferase"/>
    <property type="match status" value="1"/>
</dbReference>
<protein>
    <recommendedName>
        <fullName evidence="5 16">Nicotinate phosphoribosyltransferase</fullName>
        <ecNumber evidence="5 16">6.3.4.21</ecNumber>
    </recommendedName>
</protein>
<dbReference type="PIRSF" id="PIRSF000484">
    <property type="entry name" value="NAPRT"/>
    <property type="match status" value="1"/>
</dbReference>
<evidence type="ECO:0000259" key="18">
    <source>
        <dbReference type="Pfam" id="PF17767"/>
    </source>
</evidence>
<dbReference type="FunFam" id="3.20.20.70:FF:000155">
    <property type="entry name" value="Nicotinate phosphoribosyltransferase"/>
    <property type="match status" value="1"/>
</dbReference>
<comment type="function">
    <text evidence="14">Catalyzes the first step in the biosynthesis of NAD from nicotinic acid, the ATP-dependent synthesis of beta-nicotinate D-ribonucleotide from nicotinate and 5-phospho-D-ribose 1-phosphate. Helps prevent cellular oxidative stress via its role in NAD biosynthesis.</text>
</comment>
<evidence type="ECO:0000259" key="17">
    <source>
        <dbReference type="Pfam" id="PF04095"/>
    </source>
</evidence>